<accession>A0A428MZI4</accession>
<dbReference type="SUPFAM" id="SSF158668">
    <property type="entry name" value="MtlR-like"/>
    <property type="match status" value="1"/>
</dbReference>
<dbReference type="Proteomes" id="UP000275076">
    <property type="component" value="Unassembled WGS sequence"/>
</dbReference>
<dbReference type="RefSeq" id="WP_125558417.1">
    <property type="nucleotide sequence ID" value="NZ_RBVX01000023.1"/>
</dbReference>
<comment type="caution">
    <text evidence="1">The sequence shown here is derived from an EMBL/GenBank/DDBJ whole genome shotgun (WGS) entry which is preliminary data.</text>
</comment>
<dbReference type="OrthoDB" id="2628554at2"/>
<proteinExistence type="predicted"/>
<evidence type="ECO:0000313" key="1">
    <source>
        <dbReference type="EMBL" id="RSL31570.1"/>
    </source>
</evidence>
<sequence>MAGTRAETAYSLSKFLEHIFSNESPFEQIIKGHLVIENQLNQLLSLDLKYPNEIPNLYFKAKVELLVALGVLKKEYKAPYLKLNAIRNRYAHSLDYELSIRDIDDFESTLSSEQKNAYSFIHGEITEEDISKRLEYVINFLWFALALQTSPPHYEEHDYYWRDINIEQELKKAWENYQKAIENGEDIRP</sequence>
<dbReference type="AlphaFoldDB" id="A0A428MZI4"/>
<dbReference type="InterPro" id="IPR038026">
    <property type="entry name" value="MtlR-like_sf"/>
</dbReference>
<protein>
    <recommendedName>
        <fullName evidence="3">Mannitol repressor</fullName>
    </recommendedName>
</protein>
<reference evidence="1 2" key="1">
    <citation type="submission" date="2018-10" db="EMBL/GenBank/DDBJ databases">
        <title>Draft genome sequence of Bacillus salarius IM0101, isolated from a hypersaline soil in Inner Mongolia, China.</title>
        <authorList>
            <person name="Yamprayoonswat W."/>
            <person name="Boonvisut S."/>
            <person name="Jumpathong W."/>
            <person name="Sittihan S."/>
            <person name="Ruangsuj P."/>
            <person name="Wanthongcharoen S."/>
            <person name="Thongpramul N."/>
            <person name="Pimmason S."/>
            <person name="Yu B."/>
            <person name="Yasawong M."/>
        </authorList>
    </citation>
    <scope>NUCLEOTIDE SEQUENCE [LARGE SCALE GENOMIC DNA]</scope>
    <source>
        <strain evidence="1 2">IM0101</strain>
    </source>
</reference>
<gene>
    <name evidence="1" type="ORF">D7Z54_20245</name>
</gene>
<keyword evidence="2" id="KW-1185">Reference proteome</keyword>
<dbReference type="Gene3D" id="1.20.120.330">
    <property type="entry name" value="Nucleotidyltransferases domain 2"/>
    <property type="match status" value="1"/>
</dbReference>
<name>A0A428MZI4_9BACI</name>
<dbReference type="EMBL" id="RBVX01000023">
    <property type="protein sequence ID" value="RSL31570.1"/>
    <property type="molecule type" value="Genomic_DNA"/>
</dbReference>
<evidence type="ECO:0000313" key="2">
    <source>
        <dbReference type="Proteomes" id="UP000275076"/>
    </source>
</evidence>
<organism evidence="1 2">
    <name type="scientific">Salibacterium salarium</name>
    <dbReference type="NCBI Taxonomy" id="284579"/>
    <lineage>
        <taxon>Bacteria</taxon>
        <taxon>Bacillati</taxon>
        <taxon>Bacillota</taxon>
        <taxon>Bacilli</taxon>
        <taxon>Bacillales</taxon>
        <taxon>Bacillaceae</taxon>
    </lineage>
</organism>
<evidence type="ECO:0008006" key="3">
    <source>
        <dbReference type="Google" id="ProtNLM"/>
    </source>
</evidence>